<keyword evidence="6" id="KW-0175">Coiled coil</keyword>
<keyword evidence="3" id="KW-0808">Transferase</keyword>
<dbReference type="PANTHER" id="PTHR43156:SF2">
    <property type="entry name" value="STAGE II SPORULATION PROTEIN E"/>
    <property type="match status" value="1"/>
</dbReference>
<evidence type="ECO:0000256" key="7">
    <source>
        <dbReference type="SAM" id="MobiDB-lite"/>
    </source>
</evidence>
<dbReference type="Gene3D" id="3.60.40.10">
    <property type="entry name" value="PPM-type phosphatase domain"/>
    <property type="match status" value="1"/>
</dbReference>
<dbReference type="Pfam" id="PF00672">
    <property type="entry name" value="HAMP"/>
    <property type="match status" value="1"/>
</dbReference>
<protein>
    <submittedName>
        <fullName evidence="11">Serine phosphatase controls the activity of the piezosome (Stressosome)</fullName>
        <ecNumber evidence="11">3.1.3.3</ecNumber>
    </submittedName>
</protein>
<dbReference type="STRING" id="1430440.MGMSRv2__4116"/>
<keyword evidence="2" id="KW-0597">Phosphoprotein</keyword>
<dbReference type="SUPFAM" id="SSF158472">
    <property type="entry name" value="HAMP domain-like"/>
    <property type="match status" value="1"/>
</dbReference>
<dbReference type="SMART" id="SM00304">
    <property type="entry name" value="HAMP"/>
    <property type="match status" value="2"/>
</dbReference>
<evidence type="ECO:0000259" key="9">
    <source>
        <dbReference type="PROSITE" id="PS50885"/>
    </source>
</evidence>
<feature type="transmembrane region" description="Helical" evidence="8">
    <location>
        <begin position="6"/>
        <end position="27"/>
    </location>
</feature>
<evidence type="ECO:0000256" key="2">
    <source>
        <dbReference type="ARBA" id="ARBA00022553"/>
    </source>
</evidence>
<evidence type="ECO:0000256" key="6">
    <source>
        <dbReference type="SAM" id="Coils"/>
    </source>
</evidence>
<dbReference type="GO" id="GO:0016791">
    <property type="term" value="F:phosphatase activity"/>
    <property type="evidence" value="ECO:0007669"/>
    <property type="project" value="TreeGrafter"/>
</dbReference>
<keyword evidence="5 11" id="KW-0378">Hydrolase</keyword>
<dbReference type="CDD" id="cd16936">
    <property type="entry name" value="HATPase_RsbW-like"/>
    <property type="match status" value="1"/>
</dbReference>
<evidence type="ECO:0000256" key="1">
    <source>
        <dbReference type="ARBA" id="ARBA00004370"/>
    </source>
</evidence>
<accession>V6F939</accession>
<evidence type="ECO:0000256" key="3">
    <source>
        <dbReference type="ARBA" id="ARBA00022679"/>
    </source>
</evidence>
<dbReference type="PANTHER" id="PTHR43156">
    <property type="entry name" value="STAGE II SPORULATION PROTEIN E-RELATED"/>
    <property type="match status" value="1"/>
</dbReference>
<name>V6F939_MAGGM</name>
<dbReference type="HOGENOM" id="CLU_013743_0_0_5"/>
<evidence type="ECO:0000313" key="12">
    <source>
        <dbReference type="Proteomes" id="UP000018922"/>
    </source>
</evidence>
<feature type="compositionally biased region" description="Pro residues" evidence="7">
    <location>
        <begin position="786"/>
        <end position="798"/>
    </location>
</feature>
<keyword evidence="8" id="KW-0472">Membrane</keyword>
<dbReference type="PROSITE" id="PS50885">
    <property type="entry name" value="HAMP"/>
    <property type="match status" value="1"/>
</dbReference>
<keyword evidence="12" id="KW-1185">Reference proteome</keyword>
<dbReference type="eggNOG" id="COG2208">
    <property type="taxonomic scope" value="Bacteria"/>
</dbReference>
<feature type="compositionally biased region" description="Pro residues" evidence="7">
    <location>
        <begin position="734"/>
        <end position="750"/>
    </location>
</feature>
<dbReference type="InterPro" id="IPR036457">
    <property type="entry name" value="PPM-type-like_dom_sf"/>
</dbReference>
<evidence type="ECO:0000259" key="10">
    <source>
        <dbReference type="PROSITE" id="PS51746"/>
    </source>
</evidence>
<dbReference type="GO" id="GO:0016301">
    <property type="term" value="F:kinase activity"/>
    <property type="evidence" value="ECO:0007669"/>
    <property type="project" value="UniProtKB-KW"/>
</dbReference>
<comment type="subcellular location">
    <subcellularLocation>
        <location evidence="1">Membrane</location>
    </subcellularLocation>
</comment>
<keyword evidence="4" id="KW-0418">Kinase</keyword>
<dbReference type="Gene3D" id="3.30.565.10">
    <property type="entry name" value="Histidine kinase-like ATPase, C-terminal domain"/>
    <property type="match status" value="1"/>
</dbReference>
<dbReference type="Pfam" id="PF07228">
    <property type="entry name" value="SpoIIE"/>
    <property type="match status" value="1"/>
</dbReference>
<evidence type="ECO:0000256" key="5">
    <source>
        <dbReference type="ARBA" id="ARBA00022801"/>
    </source>
</evidence>
<dbReference type="KEGG" id="mgy:MGMSRv2__4116"/>
<evidence type="ECO:0000256" key="4">
    <source>
        <dbReference type="ARBA" id="ARBA00022777"/>
    </source>
</evidence>
<dbReference type="InterPro" id="IPR036890">
    <property type="entry name" value="HATPase_C_sf"/>
</dbReference>
<dbReference type="GO" id="GO:0007165">
    <property type="term" value="P:signal transduction"/>
    <property type="evidence" value="ECO:0007669"/>
    <property type="project" value="InterPro"/>
</dbReference>
<proteinExistence type="predicted"/>
<dbReference type="InterPro" id="IPR052016">
    <property type="entry name" value="Bact_Sigma-Reg"/>
</dbReference>
<feature type="coiled-coil region" evidence="6">
    <location>
        <begin position="441"/>
        <end position="468"/>
    </location>
</feature>
<dbReference type="SUPFAM" id="SSF55874">
    <property type="entry name" value="ATPase domain of HSP90 chaperone/DNA topoisomerase II/histidine kinase"/>
    <property type="match status" value="1"/>
</dbReference>
<dbReference type="EC" id="3.1.3.3" evidence="11"/>
<dbReference type="EMBL" id="HG794546">
    <property type="protein sequence ID" value="CDL01331.1"/>
    <property type="molecule type" value="Genomic_DNA"/>
</dbReference>
<organism evidence="11 12">
    <name type="scientific">Magnetospirillum gryphiswaldense (strain DSM 6361 / JCM 21280 / NBRC 15271 / MSR-1)</name>
    <dbReference type="NCBI Taxonomy" id="431944"/>
    <lineage>
        <taxon>Bacteria</taxon>
        <taxon>Pseudomonadati</taxon>
        <taxon>Pseudomonadota</taxon>
        <taxon>Alphaproteobacteria</taxon>
        <taxon>Rhodospirillales</taxon>
        <taxon>Rhodospirillaceae</taxon>
        <taxon>Magnetospirillum</taxon>
    </lineage>
</organism>
<dbReference type="SMART" id="SM00331">
    <property type="entry name" value="PP2C_SIG"/>
    <property type="match status" value="1"/>
</dbReference>
<dbReference type="Pfam" id="PF13581">
    <property type="entry name" value="HATPase_c_2"/>
    <property type="match status" value="1"/>
</dbReference>
<feature type="domain" description="PPM-type phosphatase" evidence="10">
    <location>
        <begin position="487"/>
        <end position="700"/>
    </location>
</feature>
<sequence>MLLRTRVTLIVSITYSLLVAGLTFAGLKSEELADERYAQATLNGQEIFWRKLVENTVQRLETDARGIAGNMQIVTAVDHRDPAQTLVHMGPLAEAMKTRGTVSRLEILDRDGELLYSSRGSLLEPPILDAGTVRAIVDGKRPVRGVLQDASRTFTATLAFPLQIGGDEVAGIAVLAADMQPPLSEFQASTGSDIFLVDRNGHLAQGTNDALWSVFNGKISVRKSRLLTWAEGEKYYSVVVLPVQDGFNRVIGALVTARDVSETQARQRLIRVIAIGAVIGFLVLVLGIFYVYLRRSFHPLDEAIAVLNALSRGDTSVTLEVRNDKDEIGRIAGTVGVFRENTVKLDLMQQRRERQRRRQELFIRLQMLKLSEMLEEEARAAILSDMKQIEAMAERKAGSEDAADSGKGELEVLGVAFQTMSDRIREQHLSLETLIAERTREAEVLREALRTRDQLNALRQELDFARELQLSSLPQVFPPFPDRDEFQIHAAMVPAKEVGGDFYDFFLLDHHHLGIVIGDASGKGVPAAMFIAIARSLIKAVAPLSRSPGECLAFVNTMLSADNPQTLFATCFYAVVDTRSGEVAFCNAGHPPPLILRQGQNVDAIRDVSGVALGVMEDLEYDTGTFTIAPDDTIVLYTDGVTEAQDVSETLYDEPRLIQTLRGLGPIHPEQVIATVQRAVEAFVGDAPQFDDITMLSLRFDRVSVHDGGIETQQRRLMLTGFQGSGGEAVPEPVSTPSPTPPSTPVPPPAPIAVSVSAVRAPAAPTNPPAKRPRIMVQPVSAPTSAPAPTPAPTPTVAPAPAKAPVMAVSTAKLIKTDAAKPAVAPVVNGASVTKRPRVVMQPPKPKPVPHTRLEVTIANDLDELARLAGLVDEFVERNSMPERISFNLNLCLDELITNIVSYGYEDGHHHDIHVKFALDNGRLITEIIDDGKEYNPFTDAPEPDLALDVDDRPIGGLGVFLVKEFMDRTDYRREGGTNIVTLEKNVTEQES</sequence>
<evidence type="ECO:0000313" key="11">
    <source>
        <dbReference type="EMBL" id="CDL01331.1"/>
    </source>
</evidence>
<feature type="transmembrane region" description="Helical" evidence="8">
    <location>
        <begin position="272"/>
        <end position="293"/>
    </location>
</feature>
<dbReference type="CDD" id="cd06225">
    <property type="entry name" value="HAMP"/>
    <property type="match status" value="1"/>
</dbReference>
<dbReference type="Proteomes" id="UP000018922">
    <property type="component" value="Chromosome I"/>
</dbReference>
<feature type="region of interest" description="Disordered" evidence="7">
    <location>
        <begin position="780"/>
        <end position="800"/>
    </location>
</feature>
<dbReference type="PROSITE" id="PS51746">
    <property type="entry name" value="PPM_2"/>
    <property type="match status" value="1"/>
</dbReference>
<dbReference type="GO" id="GO:0016020">
    <property type="term" value="C:membrane"/>
    <property type="evidence" value="ECO:0007669"/>
    <property type="project" value="UniProtKB-SubCell"/>
</dbReference>
<dbReference type="eggNOG" id="COG2172">
    <property type="taxonomic scope" value="Bacteria"/>
</dbReference>
<feature type="domain" description="HAMP" evidence="9">
    <location>
        <begin position="294"/>
        <end position="347"/>
    </location>
</feature>
<keyword evidence="8" id="KW-1133">Transmembrane helix</keyword>
<dbReference type="SUPFAM" id="SSF81606">
    <property type="entry name" value="PP2C-like"/>
    <property type="match status" value="1"/>
</dbReference>
<dbReference type="InterPro" id="IPR003594">
    <property type="entry name" value="HATPase_dom"/>
</dbReference>
<dbReference type="Gene3D" id="6.10.340.10">
    <property type="match status" value="1"/>
</dbReference>
<reference evidence="11 12" key="1">
    <citation type="journal article" date="2014" name="Genome Announc.">
        <title>Complete genome sequence of Magnetospirillum gryphiswaldense MSR-1.</title>
        <authorList>
            <person name="Wang X."/>
            <person name="Wang Q."/>
            <person name="Zhang W."/>
            <person name="Wang Y."/>
            <person name="Li L."/>
            <person name="Wen T."/>
            <person name="Zhang T."/>
            <person name="Zhang Y."/>
            <person name="Xu J."/>
            <person name="Hu J."/>
            <person name="Li S."/>
            <person name="Liu L."/>
            <person name="Liu J."/>
            <person name="Jiang W."/>
            <person name="Tian J."/>
            <person name="Li Y."/>
            <person name="Schuler D."/>
            <person name="Wang L."/>
            <person name="Li J."/>
        </authorList>
    </citation>
    <scope>NUCLEOTIDE SEQUENCE [LARGE SCALE GENOMIC DNA]</scope>
    <source>
        <strain evidence="12">DSM 6361 / JCM 21280 / NBRC 15271 / MSR-1</strain>
    </source>
</reference>
<evidence type="ECO:0000256" key="8">
    <source>
        <dbReference type="SAM" id="Phobius"/>
    </source>
</evidence>
<dbReference type="InterPro" id="IPR003660">
    <property type="entry name" value="HAMP_dom"/>
</dbReference>
<keyword evidence="8" id="KW-0812">Transmembrane</keyword>
<dbReference type="InterPro" id="IPR001932">
    <property type="entry name" value="PPM-type_phosphatase-like_dom"/>
</dbReference>
<gene>
    <name evidence="11" type="ordered locus">MGMSRv2__4116</name>
</gene>
<dbReference type="AlphaFoldDB" id="V6F939"/>
<feature type="region of interest" description="Disordered" evidence="7">
    <location>
        <begin position="723"/>
        <end position="750"/>
    </location>
</feature>